<feature type="compositionally biased region" description="Low complexity" evidence="6">
    <location>
        <begin position="1635"/>
        <end position="1671"/>
    </location>
</feature>
<dbReference type="InterPro" id="IPR031334">
    <property type="entry name" value="Piezo_cap_dom"/>
</dbReference>
<feature type="compositionally biased region" description="Acidic residues" evidence="6">
    <location>
        <begin position="537"/>
        <end position="554"/>
    </location>
</feature>
<feature type="compositionally biased region" description="Polar residues" evidence="6">
    <location>
        <begin position="3205"/>
        <end position="3224"/>
    </location>
</feature>
<feature type="compositionally biased region" description="Low complexity" evidence="6">
    <location>
        <begin position="2887"/>
        <end position="2907"/>
    </location>
</feature>
<feature type="domain" description="Piezo non-specific cation channel cap" evidence="8">
    <location>
        <begin position="5028"/>
        <end position="5316"/>
    </location>
</feature>
<feature type="region of interest" description="Disordered" evidence="6">
    <location>
        <begin position="1627"/>
        <end position="1671"/>
    </location>
</feature>
<feature type="compositionally biased region" description="Low complexity" evidence="6">
    <location>
        <begin position="4204"/>
        <end position="4223"/>
    </location>
</feature>
<feature type="transmembrane region" description="Helical" evidence="7">
    <location>
        <begin position="2765"/>
        <end position="2787"/>
    </location>
</feature>
<organism evidence="11 12">
    <name type="scientific">Cafeteria roenbergensis</name>
    <name type="common">Marine flagellate</name>
    <dbReference type="NCBI Taxonomy" id="33653"/>
    <lineage>
        <taxon>Eukaryota</taxon>
        <taxon>Sar</taxon>
        <taxon>Stramenopiles</taxon>
        <taxon>Bigyra</taxon>
        <taxon>Opalozoa</taxon>
        <taxon>Bicosoecida</taxon>
        <taxon>Cafeteriaceae</taxon>
        <taxon>Cafeteria</taxon>
    </lineage>
</organism>
<feature type="transmembrane region" description="Helical" evidence="7">
    <location>
        <begin position="2581"/>
        <end position="2599"/>
    </location>
</feature>
<keyword evidence="5 7" id="KW-0472">Membrane</keyword>
<dbReference type="EMBL" id="VLTM01000057">
    <property type="protein sequence ID" value="KAA0159142.1"/>
    <property type="molecule type" value="Genomic_DNA"/>
</dbReference>
<feature type="compositionally biased region" description="Low complexity" evidence="6">
    <location>
        <begin position="1137"/>
        <end position="1147"/>
    </location>
</feature>
<feature type="transmembrane region" description="Helical" evidence="7">
    <location>
        <begin position="257"/>
        <end position="273"/>
    </location>
</feature>
<evidence type="ECO:0000256" key="2">
    <source>
        <dbReference type="ARBA" id="ARBA00007821"/>
    </source>
</evidence>
<feature type="compositionally biased region" description="Low complexity" evidence="6">
    <location>
        <begin position="4271"/>
        <end position="4281"/>
    </location>
</feature>
<comment type="similarity">
    <text evidence="2">Belongs to the PIEZO (TC 1.A.75) family.</text>
</comment>
<feature type="transmembrane region" description="Helical" evidence="7">
    <location>
        <begin position="335"/>
        <end position="351"/>
    </location>
</feature>
<evidence type="ECO:0000259" key="8">
    <source>
        <dbReference type="Pfam" id="PF12166"/>
    </source>
</evidence>
<reference evidence="11 12" key="1">
    <citation type="submission" date="2019-07" db="EMBL/GenBank/DDBJ databases">
        <title>Genomes of Cafeteria roenbergensis.</title>
        <authorList>
            <person name="Fischer M.G."/>
            <person name="Hackl T."/>
            <person name="Roman M."/>
        </authorList>
    </citation>
    <scope>NUCLEOTIDE SEQUENCE [LARGE SCALE GENOMIC DNA]</scope>
    <source>
        <strain evidence="11 12">Cflag</strain>
    </source>
</reference>
<dbReference type="InterPro" id="IPR056768">
    <property type="entry name" value="THU_Piezo"/>
</dbReference>
<name>A0A5A8D103_CAFRO</name>
<dbReference type="GO" id="GO:0071260">
    <property type="term" value="P:cellular response to mechanical stimulus"/>
    <property type="evidence" value="ECO:0007669"/>
    <property type="project" value="TreeGrafter"/>
</dbReference>
<feature type="compositionally biased region" description="Low complexity" evidence="6">
    <location>
        <begin position="527"/>
        <end position="536"/>
    </location>
</feature>
<dbReference type="PROSITE" id="PS51257">
    <property type="entry name" value="PROKAR_LIPOPROTEIN"/>
    <property type="match status" value="1"/>
</dbReference>
<feature type="compositionally biased region" description="Low complexity" evidence="6">
    <location>
        <begin position="4945"/>
        <end position="4964"/>
    </location>
</feature>
<feature type="transmembrane region" description="Helical" evidence="7">
    <location>
        <begin position="20"/>
        <end position="46"/>
    </location>
</feature>
<feature type="region of interest" description="Disordered" evidence="6">
    <location>
        <begin position="3199"/>
        <end position="3255"/>
    </location>
</feature>
<feature type="transmembrane region" description="Helical" evidence="7">
    <location>
        <begin position="747"/>
        <end position="764"/>
    </location>
</feature>
<feature type="compositionally biased region" description="Low complexity" evidence="6">
    <location>
        <begin position="2860"/>
        <end position="2879"/>
    </location>
</feature>
<feature type="region of interest" description="Disordered" evidence="6">
    <location>
        <begin position="4012"/>
        <end position="4042"/>
    </location>
</feature>
<feature type="domain" description="Piezo transmembrane helical unit" evidence="9">
    <location>
        <begin position="3814"/>
        <end position="3984"/>
    </location>
</feature>
<feature type="region of interest" description="Disordered" evidence="6">
    <location>
        <begin position="4298"/>
        <end position="4323"/>
    </location>
</feature>
<keyword evidence="3 7" id="KW-0812">Transmembrane</keyword>
<dbReference type="Proteomes" id="UP000325113">
    <property type="component" value="Unassembled WGS sequence"/>
</dbReference>
<feature type="transmembrane region" description="Helical" evidence="7">
    <location>
        <begin position="4712"/>
        <end position="4730"/>
    </location>
</feature>
<feature type="region of interest" description="Disordered" evidence="6">
    <location>
        <begin position="2307"/>
        <end position="2333"/>
    </location>
</feature>
<feature type="transmembrane region" description="Helical" evidence="7">
    <location>
        <begin position="2436"/>
        <end position="2455"/>
    </location>
</feature>
<accession>A0A5A8D103</accession>
<dbReference type="InterPro" id="IPR036116">
    <property type="entry name" value="FN3_sf"/>
</dbReference>
<feature type="transmembrane region" description="Helical" evidence="7">
    <location>
        <begin position="3820"/>
        <end position="3848"/>
    </location>
</feature>
<feature type="transmembrane region" description="Helical" evidence="7">
    <location>
        <begin position="4572"/>
        <end position="4593"/>
    </location>
</feature>
<evidence type="ECO:0000313" key="12">
    <source>
        <dbReference type="Proteomes" id="UP000325113"/>
    </source>
</evidence>
<feature type="region of interest" description="Disordered" evidence="6">
    <location>
        <begin position="4103"/>
        <end position="4187"/>
    </location>
</feature>
<feature type="transmembrane region" description="Helical" evidence="7">
    <location>
        <begin position="4605"/>
        <end position="4627"/>
    </location>
</feature>
<feature type="compositionally biased region" description="Acidic residues" evidence="6">
    <location>
        <begin position="4249"/>
        <end position="4264"/>
    </location>
</feature>
<evidence type="ECO:0000256" key="3">
    <source>
        <dbReference type="ARBA" id="ARBA00022692"/>
    </source>
</evidence>
<feature type="transmembrane region" description="Helical" evidence="7">
    <location>
        <begin position="2793"/>
        <end position="2809"/>
    </location>
</feature>
<feature type="compositionally biased region" description="Low complexity" evidence="6">
    <location>
        <begin position="3461"/>
        <end position="3476"/>
    </location>
</feature>
<feature type="region of interest" description="Disordered" evidence="6">
    <location>
        <begin position="5003"/>
        <end position="5029"/>
    </location>
</feature>
<feature type="compositionally biased region" description="Low complexity" evidence="6">
    <location>
        <begin position="4139"/>
        <end position="4148"/>
    </location>
</feature>
<feature type="compositionally biased region" description="Low complexity" evidence="6">
    <location>
        <begin position="3699"/>
        <end position="3715"/>
    </location>
</feature>
<feature type="transmembrane region" description="Helical" evidence="7">
    <location>
        <begin position="1033"/>
        <end position="1054"/>
    </location>
</feature>
<evidence type="ECO:0000256" key="7">
    <source>
        <dbReference type="SAM" id="Phobius"/>
    </source>
</evidence>
<evidence type="ECO:0000259" key="10">
    <source>
        <dbReference type="Pfam" id="PF24874"/>
    </source>
</evidence>
<dbReference type="GO" id="GO:0008381">
    <property type="term" value="F:mechanosensitive monoatomic ion channel activity"/>
    <property type="evidence" value="ECO:0007669"/>
    <property type="project" value="InterPro"/>
</dbReference>
<feature type="region of interest" description="Disordered" evidence="6">
    <location>
        <begin position="1481"/>
        <end position="1529"/>
    </location>
</feature>
<feature type="compositionally biased region" description="Low complexity" evidence="6">
    <location>
        <begin position="4482"/>
        <end position="4494"/>
    </location>
</feature>
<evidence type="ECO:0000313" key="11">
    <source>
        <dbReference type="EMBL" id="KAA0159142.1"/>
    </source>
</evidence>
<feature type="compositionally biased region" description="Basic and acidic residues" evidence="6">
    <location>
        <begin position="2374"/>
        <end position="2384"/>
    </location>
</feature>
<feature type="transmembrane region" description="Helical" evidence="7">
    <location>
        <begin position="67"/>
        <end position="85"/>
    </location>
</feature>
<dbReference type="InterPro" id="IPR027272">
    <property type="entry name" value="Piezo"/>
</dbReference>
<feature type="compositionally biased region" description="Pro residues" evidence="6">
    <location>
        <begin position="5008"/>
        <end position="5025"/>
    </location>
</feature>
<keyword evidence="4 7" id="KW-1133">Transmembrane helix</keyword>
<dbReference type="Pfam" id="PF24874">
    <property type="entry name" value="Piezo_THU9_anchor"/>
    <property type="match status" value="1"/>
</dbReference>
<comment type="caution">
    <text evidence="11">The sequence shown here is derived from an EMBL/GenBank/DDBJ whole genome shotgun (WGS) entry which is preliminary data.</text>
</comment>
<feature type="compositionally biased region" description="Acidic residues" evidence="6">
    <location>
        <begin position="1419"/>
        <end position="1431"/>
    </location>
</feature>
<feature type="region of interest" description="Disordered" evidence="6">
    <location>
        <begin position="3687"/>
        <end position="3765"/>
    </location>
</feature>
<dbReference type="Pfam" id="PF12166">
    <property type="entry name" value="Piezo_cap"/>
    <property type="match status" value="1"/>
</dbReference>
<dbReference type="SUPFAM" id="SSF49265">
    <property type="entry name" value="Fibronectin type III"/>
    <property type="match status" value="1"/>
</dbReference>
<dbReference type="PANTHER" id="PTHR13167:SF25">
    <property type="entry name" value="PIEZO-TYPE MECHANOSENSITIVE ION CHANNEL COMPONENT"/>
    <property type="match status" value="1"/>
</dbReference>
<evidence type="ECO:0000256" key="4">
    <source>
        <dbReference type="ARBA" id="ARBA00022989"/>
    </source>
</evidence>
<dbReference type="GO" id="GO:0005261">
    <property type="term" value="F:monoatomic cation channel activity"/>
    <property type="evidence" value="ECO:0007669"/>
    <property type="project" value="TreeGrafter"/>
</dbReference>
<feature type="region of interest" description="Disordered" evidence="6">
    <location>
        <begin position="4482"/>
        <end position="4508"/>
    </location>
</feature>
<feature type="region of interest" description="Disordered" evidence="6">
    <location>
        <begin position="166"/>
        <end position="189"/>
    </location>
</feature>
<feature type="compositionally biased region" description="Gly residues" evidence="6">
    <location>
        <begin position="1100"/>
        <end position="1114"/>
    </location>
</feature>
<feature type="compositionally biased region" description="Pro residues" evidence="6">
    <location>
        <begin position="3430"/>
        <end position="3440"/>
    </location>
</feature>
<feature type="compositionally biased region" description="Acidic residues" evidence="6">
    <location>
        <begin position="3718"/>
        <end position="3729"/>
    </location>
</feature>
<feature type="region of interest" description="Disordered" evidence="6">
    <location>
        <begin position="3409"/>
        <end position="3479"/>
    </location>
</feature>
<feature type="region of interest" description="Disordered" evidence="6">
    <location>
        <begin position="1075"/>
        <end position="1120"/>
    </location>
</feature>
<feature type="region of interest" description="Disordered" evidence="6">
    <location>
        <begin position="4378"/>
        <end position="4467"/>
    </location>
</feature>
<evidence type="ECO:0000256" key="1">
    <source>
        <dbReference type="ARBA" id="ARBA00004141"/>
    </source>
</evidence>
<feature type="domain" description="Piezo THU9 and anchor" evidence="10">
    <location>
        <begin position="4570"/>
        <end position="4810"/>
    </location>
</feature>
<feature type="region of interest" description="Disordered" evidence="6">
    <location>
        <begin position="1136"/>
        <end position="1155"/>
    </location>
</feature>
<dbReference type="GO" id="GO:0042391">
    <property type="term" value="P:regulation of membrane potential"/>
    <property type="evidence" value="ECO:0007669"/>
    <property type="project" value="TreeGrafter"/>
</dbReference>
<evidence type="ECO:0000259" key="9">
    <source>
        <dbReference type="Pfam" id="PF23188"/>
    </source>
</evidence>
<feature type="compositionally biased region" description="Acidic residues" evidence="6">
    <location>
        <begin position="3746"/>
        <end position="3758"/>
    </location>
</feature>
<feature type="region of interest" description="Disordered" evidence="6">
    <location>
        <begin position="4204"/>
        <end position="4281"/>
    </location>
</feature>
<feature type="transmembrane region" description="Helical" evidence="7">
    <location>
        <begin position="130"/>
        <end position="149"/>
    </location>
</feature>
<feature type="region of interest" description="Disordered" evidence="6">
    <location>
        <begin position="2348"/>
        <end position="2384"/>
    </location>
</feature>
<feature type="transmembrane region" description="Helical" evidence="7">
    <location>
        <begin position="4788"/>
        <end position="4809"/>
    </location>
</feature>
<feature type="transmembrane region" description="Helical" evidence="7">
    <location>
        <begin position="798"/>
        <end position="815"/>
    </location>
</feature>
<feature type="compositionally biased region" description="Low complexity" evidence="6">
    <location>
        <begin position="4113"/>
        <end position="4124"/>
    </location>
</feature>
<feature type="compositionally biased region" description="Low complexity" evidence="6">
    <location>
        <begin position="2348"/>
        <end position="2368"/>
    </location>
</feature>
<protein>
    <recommendedName>
        <fullName evidence="13">Piezo non-specific cation channel R-Ras-binding domain-containing protein</fullName>
    </recommendedName>
</protein>
<feature type="transmembrane region" description="Helical" evidence="7">
    <location>
        <begin position="5229"/>
        <end position="5248"/>
    </location>
</feature>
<feature type="region of interest" description="Disordered" evidence="6">
    <location>
        <begin position="4942"/>
        <end position="4964"/>
    </location>
</feature>
<feature type="region of interest" description="Disordered" evidence="6">
    <location>
        <begin position="2633"/>
        <end position="2660"/>
    </location>
</feature>
<dbReference type="InterPro" id="IPR056770">
    <property type="entry name" value="Piezo_THU9_anchor"/>
</dbReference>
<feature type="transmembrane region" description="Helical" evidence="7">
    <location>
        <begin position="904"/>
        <end position="923"/>
    </location>
</feature>
<dbReference type="Pfam" id="PF23188">
    <property type="entry name" value="THU_Piezo1"/>
    <property type="match status" value="1"/>
</dbReference>
<evidence type="ECO:0008006" key="13">
    <source>
        <dbReference type="Google" id="ProtNLM"/>
    </source>
</evidence>
<dbReference type="GO" id="GO:0050982">
    <property type="term" value="P:detection of mechanical stimulus"/>
    <property type="evidence" value="ECO:0007669"/>
    <property type="project" value="TreeGrafter"/>
</dbReference>
<feature type="compositionally biased region" description="Gly residues" evidence="6">
    <location>
        <begin position="495"/>
        <end position="507"/>
    </location>
</feature>
<dbReference type="PANTHER" id="PTHR13167">
    <property type="entry name" value="PIEZO-TYPE MECHANOSENSITIVE ION CHANNEL COMPONENT"/>
    <property type="match status" value="1"/>
</dbReference>
<feature type="compositionally biased region" description="Acidic residues" evidence="6">
    <location>
        <begin position="4023"/>
        <end position="4041"/>
    </location>
</feature>
<feature type="transmembrane region" description="Helical" evidence="7">
    <location>
        <begin position="294"/>
        <end position="315"/>
    </location>
</feature>
<comment type="subcellular location">
    <subcellularLocation>
        <location evidence="1">Membrane</location>
        <topology evidence="1">Multi-pass membrane protein</topology>
    </subcellularLocation>
</comment>
<feature type="transmembrane region" description="Helical" evidence="7">
    <location>
        <begin position="876"/>
        <end position="898"/>
    </location>
</feature>
<feature type="region of interest" description="Disordered" evidence="6">
    <location>
        <begin position="1412"/>
        <end position="1443"/>
    </location>
</feature>
<feature type="transmembrane region" description="Helical" evidence="7">
    <location>
        <begin position="2524"/>
        <end position="2545"/>
    </location>
</feature>
<dbReference type="GO" id="GO:0016020">
    <property type="term" value="C:membrane"/>
    <property type="evidence" value="ECO:0007669"/>
    <property type="project" value="UniProtKB-SubCell"/>
</dbReference>
<feature type="transmembrane region" description="Helical" evidence="7">
    <location>
        <begin position="4639"/>
        <end position="4661"/>
    </location>
</feature>
<gene>
    <name evidence="11" type="ORF">FNF31_04997</name>
</gene>
<evidence type="ECO:0000256" key="5">
    <source>
        <dbReference type="ARBA" id="ARBA00023136"/>
    </source>
</evidence>
<feature type="transmembrane region" description="Helical" evidence="7">
    <location>
        <begin position="3860"/>
        <end position="3877"/>
    </location>
</feature>
<feature type="transmembrane region" description="Helical" evidence="7">
    <location>
        <begin position="705"/>
        <end position="735"/>
    </location>
</feature>
<proteinExistence type="inferred from homology"/>
<feature type="compositionally biased region" description="Basic and acidic residues" evidence="6">
    <location>
        <begin position="2648"/>
        <end position="2660"/>
    </location>
</feature>
<feature type="region of interest" description="Disordered" evidence="6">
    <location>
        <begin position="2860"/>
        <end position="2920"/>
    </location>
</feature>
<sequence>MALREAGFGPTMGLSALTAALALACTAVLVQSAVSLPLLVILVVRVTRWACSSAAWWGRPTLLGSRLLAIVIAVYCGLAAVAWHGSSAILTMLRPEALAPVEPPAWFFELEKLSAAVGLLRLPAGGGTSWYTAHFVSLIVATAAFAALFQRKVAVSRAQAARRAEEEEGEFAAAGDGTSGGASRGASAGSLAGAPPKAASDEAVAVGAFGAAGLSAAPGPSCASRVLASLVSLMRGQLGMTLVLAAILAWITTFPDAVSLAYAVAVVGVFVLARGSNGTTAASPLIASSVRAFAAVHSLYLLGFHASCAVAPFFAPAPFIAASRSDDADVPLNTQAVFHLYNGLALLLGIVPGQYTPLRMAFGLGVLVFAAVYSKAASVPPDAALVEVRTDCTSAPALAAAAADLAARQSAGVLARKRIRSRKPAARASAAAAAAATAMQAARAASASSGAAGSAPGSAAGARSQAVVAAPKPRRQLASVPGVAAPSPLDRSPALGGGERPGGGGTVRRGAAMIETPGPADAKAVSAAATQGPAADADAEPDADGDDDGDDDGDATALARPGGRAAVGAPMVGTQAEVALAHSVAGTVEAALSDVVGQYAWERGPHLDDETTRLAHWHLALPPSEGSGGRRDGLVVSRAPGTGGALVGGGSLSLDQVGTFALEKNDWRGMSSGQTVRLPCVMAFAVQARWGAWALLQWLRSQSHWLALVAMYVLGLSHVDVVAAGYLVFFVLFFVSKRARSCGWRLLVAYSGVSVCVVVGWWVMALHDRATALAIPGWAFGLSPPPHSPPMSGSSAPSLWFSVTVPTNVLIFLLVSSQLSADFVEDGLCGCTCGGCACRRRAAEPRTRRQTSEDAIAAARNAAEVRRRFPWAEQAAAWLVGVWLRNGVWLCFGLYLVLPLLRPTVMGLVTLVVLSVVLGFYLVSMQRDIAASVAALELRGSGTDAKSLGRGAAAAAQATQGISATRLRVPLGAMSAIQAVFLLLRYVYQFGSAQRWIDQLWNSTWLADWFTVHQLGLERYTDDSGNALNGTSLYLSLLDTVALFLVAMLLIGAISATASSAAATAAAAAAGAGAGAGDGGAATPRPGHARRNTGSEAGPRRGGGAAGASGGSGSGNADAAGAASASAAGAGAGAGGTAVATARAPGPLRRPGALVLDEDEGTDAEDGAVIEGTEWTQLPGLAARVRPQPSLIAARPVCVDVASLSRAGTSGVFGSGAAPKRVTVWVLGVYRTSALLHTARPQGHSPPKAPEHASSGCCVLRYGRSFVGTEHTVVADFVPPRAPGANPELNVRADFVVHRHGLASAPRQRRRTVVPGAGQTPRHSCAFDLCALVESTLFHHGGKFTVASLGVAAAVQASLPGLVLLVTGLVLVLVLGGRQNASVADGTHHGLCDSLCGTTMAARRRGAASEAAEAGGDYVEAEDADHDDEDGVGGTPARAASSRKPRNCCCNAVLCVLRNTFCCCCICLGVTEDAAAAPLRGGMETESSTDSDDAVEPPPWGTGHPLGLAGGLNSDRDVTAQGDPAAGFGSQQRQAALDQAVHAERRASALAFLRPGGAVQDHRWRGAGALDDGVQLAEAEASNRLAARSLGVLGRIGRAAPSDAPLSHAGPQGGFFSSARAAVTGGRGSRAGNYAAVPSSSSSSSEKASSGSSRAESAAGAPRVAAPAADAEAAAEQSRIASVPLPLPSMCGMEPDLPYRPIAVDNAWGAAQASIRTSDVLVALGPTGLGALESAGSSLGGGSSRGLTAAASVTALRNAQQTRTAASINWEARVTEHRTASLADLLPSAPLSVLSVFRAGFTHTAARLAVHRLRRVRAAMRRRPKGSTPMPEQFYGTSVRARELPRRPFRDAWLIVLPIAGLLLLAKYASQFKFAASLDASLTGLDGRWAGFWVVNTANNATMPLSGRPDWAPLGVPSSIPGSGVAPSGFVYSTIFAGMWALVGPEVFVIVMAVLQRWAHTLDSQDTLRERRRLGKLHSTGVLEAIAADAGSLDARVPLDQATVRALGVMQAVGLRVMLMAGLRRAPSDGAMAEVSPVAVAGEQPGATASGASAAGATAAAAPAGRALSDADAAAAWPGSRGSSRPPPVRTRLGLDAAAAPAPDRRPRLASGGAGVEPADLLPLQWEVHRAVPVGVLLDGPAADAAARHALFLAGGGYTSMLDSGKLHVWDGDGAGGHITLTRGSALQSGSVATVAALAFGGAALEAAHAAVRYAEAGTPFRLAVYAAACDLAVRHGLEPPEPPAMAWVSPEQVAAVRLCLAVEAPGAPRSVALKLARLRLRSRQGSATSLGSDGGSEELGFLRQTMEERGSPSRSRVVSAGAEAPAAGHGVADGARVAVSSLRRSASAASTDSPARAAASAAGGAAAPTPPIGERRPRAPTRVEERANLVALESRSRFETAAARLRVVRERLLRPLVPASAACGRSLERHRGRTLLAISAVLLVAASLCLLSFWSLPLVFYAAVAIWTAVMRPTAADALADASPALRDAALVEADSPGGVAALLIAAQANNGCRGPALLLVRWLLALQILAQYVLILGVPPALWSQQGSDGRALPLTIWPWSADQAARAWLGMPEQGRDAVWLLTLQMLAFLGIALAVRYDRSRQRAAVLLLAGRHFVNVLQSDVDKASAASALGGHPAAPRHRASSKADARPKTEEELHAAQDKLAKLSASIAAAVVRSHRLKAKARLWRVRRYASVVSEAMDMAERGSDMAIPLQTAAAPFGGRRAAMGDKEAATSRRAAAGNEVMNELEGARVFGSNIDGFVAVVATYSGSVIAAILLTIAMLDGSQDIQTFFLVALLLYVLFRRERQPGSGQNQAAVADSQVMGKHAQMSLSNLIAGLPSLGQVLSLPGSDKGAKSGAESVASGASPGAAASVRSAEEVSARGDAASDQGSAAGAADDGAGSLPAPATPSAKPAGCCKQCCGCDSGWGKRLAETDGAYHPDHGDAVEGPPIPTCSRCLGWHTSSDRAAISARIPWIVMLVASGTFLLMQLVYQIPSVDGIPACAAQATCLTAEGLIGLRKLSLPGFAVDEASPCFSPMPDDSPAVAPLSNSTQEPSNVNCPSPFQMSGGGLGLLLLMVIGSLWQLLLLDSSVTNAVRAAHAEDAVRARLRGWVWFQHERHRRQKQTRAFKTQLRTRRRRLRALVRRVARWRALLDGAKTAASTVAAASNAFPPAAPRLIRAAVLPTGDVEVSWDPPVGYTNETPRGQQSALARSSSTGQADEMDSDEDSNGRRSSVRRSHEGVAGAGSVSSSTFLAGSGTMMAIGALQPAADLTYDVSWQARGSQLFPATITPRTAAGQHSVVLRGLPIGRHVTLTVRACNPAGAGPFADKGAEVGRRTWVAVLGSGPVELAKAARVSAGNRGLDVEAAAWRAGAAPLLGAQTVAAILASQALREAAGAKADADAASQTLTSPQADAPGPAATVPSPPARGPPQPLAAASAGRPSLAPPPQHQHHSSGSGASSAGSPPAGGIVLHDRQAGSVPAAVAAQAAQAPVQGAEVGGVPIVLTGGATLTPKEQADLRLRAAAAAKTARGEDDQGCVAATRTWFAGLCAPGPEKDAAELLRGADDTAFGWFVNKLAGAVDRTVKPRPVAGFVSSLVTLEDAFVAVGLRCRGAASGGDGNDDDDDDSGRSGRDRQGCCACCAKPGPKDASAGPQTGESIVESASKVDGQDAATVMSASVRGAGQAGDARSEAGGKPAPAKRAAASRGAADEDEDEDEDDTGGDGKPSKGEAAAAAGMEDVDEAAAEVEEENTGRVSHTLRSLLRERAELAVSDAKAGAVTAGEAWALLPWWARVGLLAHLSMFAVLSHTHVLVAAVAVLSLLVDASVVAALPTVVLLVLILPRYPMAPAASWWALTIWLVVLVVVKNLLQTPLFCLLVHPETRNLFWAAGAECISPSPITPATSSSLAPGTVLYPASSPQAIVAAAQLVQPVQAFGITKFSPLLGGEGFGPGIAWDCILLLTLLVHRAALVAKGTWATDGVVGISAVRSAAAAEAAILPAPKATKDRDAMAFGQESDEEEDKADPEGEDDEQAPEAVVVAAAAFSRKRRSSAGSGRMAAAASAVSAAHAAAAAAPGRPRGASALRRTALDAIAEGQEGPSAALSAARGDVDPAADGVDVDELAGHHGGNGDSPHSGGHSPSGDKHDSDDDDDGLIQGLADVAAHSGNLGHSRSRSSPDHDEGALLAAIVGIAPAASAPGQAAGGAPLSEGGAAQAPVPPPPALSGAAAAGAQRRHSRGESDPDDTDTYDEDVDEAGSDGLGAGAADSGPASAAQPAWATVMEAVLPFEAAPSPAPLGRSRRRSGSDVAGAALTPEERLDAEAEACAGKGLPTALQSDFAVVRWAAFTVAREEILPKWRRRLEGELAIAAAGSPSPAGDAADRASLARQQLHRDGPDPRQAAEPQDSGAGVASSGQPYRRHTSGARVPFQREGIAGLPPHTESAPSQLRDAPPDASADGKAAALEQVVVHTGAATEGAPAPAPAGKTDSGTPLSGGRPSPRANVAVAAATAVVMAPVRASDRLLSCARMCAAKSVLCAFDTLSGITNRQYQGLSRRMPDKPGVDLFWGTAIAQLVLLLYTLVTFGAMTGNGAGLQEELAYNQFSGSLVVALVLQIFLMAVDRVAFLWRSATLKAVLQAVTSIGVHISVFYVIPLQTQRRFGGENKLLVVYYILWLVVLVMGAMQLHYGFARTPPRDTLKAGGPDSLRYTLLLIANSIPFLLELRGLLDWAATKTSLDVFMWMKLESIHNALYVTQNDMNYRKADKETLSGKQQQPFWAAKFIYGWCMVIVILVCIVGPMLLFSNLNPTLESNLITNVATTVRLMGENRSYAVYASTQTESIELASTIGGNDKWFLQLQSNASGAEDAPVGAGALLAVRSPVETDWLDQTQRSVVFPFPDRRWTVAPPALDSLVDLLGRAAGSELRAFERRLAPSRGLAAPAQSSSEAAPQAQPAPRATTGFASRLFPEAALRPYAAEYVPRSSAGRVRLPHFAPRSLQLPLPSPEPTPGPAPAPPGAPPIVSLSLEGQFERPGPTGAEVARWESAVPISQEQALVLHDALVAAANSSFAARTTTAVGAPIVVRGVFPYVLRLPATTAVAAIGQRTRDIRLQLHIGIPADPLEAQAMRRRAEAEAEAFAASRGFGARGDGLAARATSTMQVDPATGEVRAALAVPALPATIYPLWWTAEIPADDKFGPAPEGGGLEFITVSDRIAPNLLTSSLGGSIIAVYTLLLITVAGLFRGTCVVKSQQVMYQELEDCRYLMELCEAIHFAEADTQYPRHLENEVYLYETLIGFYRSPEILARITRKRD</sequence>
<evidence type="ECO:0000256" key="6">
    <source>
        <dbReference type="SAM" id="MobiDB-lite"/>
    </source>
</evidence>
<feature type="region of interest" description="Disordered" evidence="6">
    <location>
        <begin position="465"/>
        <end position="562"/>
    </location>
</feature>
<feature type="transmembrane region" description="Helical" evidence="7">
    <location>
        <begin position="4673"/>
        <end position="4692"/>
    </location>
</feature>
<feature type="transmembrane region" description="Helical" evidence="7">
    <location>
        <begin position="2978"/>
        <end position="2997"/>
    </location>
</feature>